<dbReference type="Proteomes" id="UP000054164">
    <property type="component" value="Unassembled WGS sequence"/>
</dbReference>
<evidence type="ECO:0000313" key="1">
    <source>
        <dbReference type="EMBL" id="BAO05024.1"/>
    </source>
</evidence>
<name>A0A060N9P8_CLOBO</name>
<dbReference type="RefSeq" id="WP_030032122.1">
    <property type="nucleotide sequence ID" value="NZ_BA000058.1"/>
</dbReference>
<dbReference type="HOGENOM" id="CLU_1406563_0_0_9"/>
<reference evidence="1" key="1">
    <citation type="submission" date="2013-10" db="EMBL/GenBank/DDBJ databases">
        <title>Draft genome sequence of Clostridium botulinum type B strain Osaka05.</title>
        <authorList>
            <person name="Sakaguchi Y."/>
            <person name="Hosomi K."/>
            <person name="Uchiyama J."/>
            <person name="Ogura Y."/>
            <person name="Sakaguchi M."/>
            <person name="Kohda T."/>
            <person name="Mukamoto M."/>
            <person name="Misawa N."/>
            <person name="Matsuzaki S."/>
            <person name="Hayashi T."/>
            <person name="Kozaki S."/>
        </authorList>
    </citation>
    <scope>NUCLEOTIDE SEQUENCE</scope>
    <source>
        <strain evidence="1">Osaka05</strain>
    </source>
</reference>
<dbReference type="AlphaFoldDB" id="A0A060N9P8"/>
<dbReference type="EMBL" id="BA000058">
    <property type="protein sequence ID" value="BAO05024.1"/>
    <property type="molecule type" value="Genomic_DNA"/>
</dbReference>
<organism evidence="1">
    <name type="scientific">Clostridium botulinum B str. Osaka05</name>
    <dbReference type="NCBI Taxonomy" id="1407017"/>
    <lineage>
        <taxon>Bacteria</taxon>
        <taxon>Bacillati</taxon>
        <taxon>Bacillota</taxon>
        <taxon>Clostridia</taxon>
        <taxon>Eubacteriales</taxon>
        <taxon>Clostridiaceae</taxon>
        <taxon>Clostridium</taxon>
    </lineage>
</organism>
<gene>
    <name evidence="1" type="ORF">CBO05P1_305</name>
</gene>
<sequence length="193" mass="22805">MKENKKELLDVIIDFRISSGYEPSIQELEECGYNELMFIDKFGGYSKALLLADARYKLNPIKKTRKELLQIYLDFCKEKGKLASEKDLNQSHNVYDACVFKDKFNGMGNLKKIAKEALIEYRKYTQIRFNEKKYSKLQLENILLKEYIKHGRILTNKEINTIKQIPDTSTFKVYFKVKSMKEVWEEVLKDVCD</sequence>
<accession>A0A060N9P8</accession>
<protein>
    <submittedName>
        <fullName evidence="1">Uncharacterized protein</fullName>
    </submittedName>
</protein>
<proteinExistence type="predicted"/>